<keyword evidence="3" id="KW-0158">Chromosome</keyword>
<gene>
    <name evidence="9" type="ORF">Nepgr_033512</name>
</gene>
<evidence type="ECO:0000256" key="1">
    <source>
        <dbReference type="ARBA" id="ARBA00004123"/>
    </source>
</evidence>
<evidence type="ECO:0000256" key="5">
    <source>
        <dbReference type="ARBA" id="ARBA00022679"/>
    </source>
</evidence>
<evidence type="ECO:0000259" key="8">
    <source>
        <dbReference type="Pfam" id="PF00856"/>
    </source>
</evidence>
<dbReference type="GO" id="GO:0005694">
    <property type="term" value="C:chromosome"/>
    <property type="evidence" value="ECO:0007669"/>
    <property type="project" value="UniProtKB-SubCell"/>
</dbReference>
<dbReference type="GO" id="GO:0032259">
    <property type="term" value="P:methylation"/>
    <property type="evidence" value="ECO:0007669"/>
    <property type="project" value="UniProtKB-KW"/>
</dbReference>
<evidence type="ECO:0000256" key="4">
    <source>
        <dbReference type="ARBA" id="ARBA00022603"/>
    </source>
</evidence>
<dbReference type="InterPro" id="IPR001214">
    <property type="entry name" value="SET_dom"/>
</dbReference>
<keyword evidence="10" id="KW-1185">Reference proteome</keyword>
<dbReference type="GO" id="GO:0005634">
    <property type="term" value="C:nucleus"/>
    <property type="evidence" value="ECO:0007669"/>
    <property type="project" value="UniProtKB-SubCell"/>
</dbReference>
<organism evidence="9 10">
    <name type="scientific">Nepenthes gracilis</name>
    <name type="common">Slender pitcher plant</name>
    <dbReference type="NCBI Taxonomy" id="150966"/>
    <lineage>
        <taxon>Eukaryota</taxon>
        <taxon>Viridiplantae</taxon>
        <taxon>Streptophyta</taxon>
        <taxon>Embryophyta</taxon>
        <taxon>Tracheophyta</taxon>
        <taxon>Spermatophyta</taxon>
        <taxon>Magnoliopsida</taxon>
        <taxon>eudicotyledons</taxon>
        <taxon>Gunneridae</taxon>
        <taxon>Pentapetalae</taxon>
        <taxon>Caryophyllales</taxon>
        <taxon>Nepenthaceae</taxon>
        <taxon>Nepenthes</taxon>
    </lineage>
</organism>
<keyword evidence="4" id="KW-0489">Methyltransferase</keyword>
<dbReference type="GO" id="GO:0008168">
    <property type="term" value="F:methyltransferase activity"/>
    <property type="evidence" value="ECO:0007669"/>
    <property type="project" value="UniProtKB-KW"/>
</dbReference>
<dbReference type="InterPro" id="IPR046341">
    <property type="entry name" value="SET_dom_sf"/>
</dbReference>
<evidence type="ECO:0000256" key="6">
    <source>
        <dbReference type="ARBA" id="ARBA00022691"/>
    </source>
</evidence>
<dbReference type="InterPro" id="IPR050777">
    <property type="entry name" value="SET2_Histone-Lys_MeTrsfase"/>
</dbReference>
<dbReference type="AlphaFoldDB" id="A0AAD3TKR8"/>
<evidence type="ECO:0000313" key="10">
    <source>
        <dbReference type="Proteomes" id="UP001279734"/>
    </source>
</evidence>
<keyword evidence="6" id="KW-0949">S-adenosyl-L-methionine</keyword>
<proteinExistence type="predicted"/>
<feature type="domain" description="SET" evidence="8">
    <location>
        <begin position="72"/>
        <end position="139"/>
    </location>
</feature>
<protein>
    <recommendedName>
        <fullName evidence="8">SET domain-containing protein</fullName>
    </recommendedName>
</protein>
<sequence>MDYIHINQNDFLHRKHKKHREEDVAICVYKYDANDPDRACGETCLNKFTSTDALLVIALVVYVATISGPQGGRFIIEYCGEVISLKDAKRRAQAYETLTCAGIKDAYIISLNAYESIDATRKGSLAIFINHSCQPNCKMRK</sequence>
<evidence type="ECO:0000256" key="3">
    <source>
        <dbReference type="ARBA" id="ARBA00022454"/>
    </source>
</evidence>
<dbReference type="Proteomes" id="UP001279734">
    <property type="component" value="Unassembled WGS sequence"/>
</dbReference>
<reference evidence="9" key="1">
    <citation type="submission" date="2023-05" db="EMBL/GenBank/DDBJ databases">
        <title>Nepenthes gracilis genome sequencing.</title>
        <authorList>
            <person name="Fukushima K."/>
        </authorList>
    </citation>
    <scope>NUCLEOTIDE SEQUENCE</scope>
    <source>
        <strain evidence="9">SING2019-196</strain>
    </source>
</reference>
<keyword evidence="7" id="KW-0539">Nucleus</keyword>
<dbReference type="Pfam" id="PF00856">
    <property type="entry name" value="SET"/>
    <property type="match status" value="1"/>
</dbReference>
<comment type="subcellular location">
    <subcellularLocation>
        <location evidence="2">Chromosome</location>
    </subcellularLocation>
    <subcellularLocation>
        <location evidence="1">Nucleus</location>
    </subcellularLocation>
</comment>
<dbReference type="EMBL" id="BSYO01000040">
    <property type="protein sequence ID" value="GMH31668.1"/>
    <property type="molecule type" value="Genomic_DNA"/>
</dbReference>
<keyword evidence="5" id="KW-0808">Transferase</keyword>
<comment type="caution">
    <text evidence="9">The sequence shown here is derived from an EMBL/GenBank/DDBJ whole genome shotgun (WGS) entry which is preliminary data.</text>
</comment>
<dbReference type="Gene3D" id="2.170.270.10">
    <property type="entry name" value="SET domain"/>
    <property type="match status" value="1"/>
</dbReference>
<dbReference type="PANTHER" id="PTHR22884">
    <property type="entry name" value="SET DOMAIN PROTEINS"/>
    <property type="match status" value="1"/>
</dbReference>
<evidence type="ECO:0000313" key="9">
    <source>
        <dbReference type="EMBL" id="GMH31668.1"/>
    </source>
</evidence>
<accession>A0AAD3TKR8</accession>
<dbReference type="SUPFAM" id="SSF82199">
    <property type="entry name" value="SET domain"/>
    <property type="match status" value="1"/>
</dbReference>
<name>A0AAD3TKR8_NEPGR</name>
<evidence type="ECO:0000256" key="2">
    <source>
        <dbReference type="ARBA" id="ARBA00004286"/>
    </source>
</evidence>
<evidence type="ECO:0000256" key="7">
    <source>
        <dbReference type="ARBA" id="ARBA00023242"/>
    </source>
</evidence>